<name>A0ABR7L8B4_9PSEU</name>
<dbReference type="Proteomes" id="UP000734823">
    <property type="component" value="Unassembled WGS sequence"/>
</dbReference>
<accession>A0ABR7L8B4</accession>
<sequence length="127" mass="12969">MLSGAPSTAWAIVAGQDPLAATRAAGSLLLPNETRRGRLLAGAAVAHTALSLGWATALAATLPSRHTTAAGAVAGLAIAALDLGLVGRRFPRIRELPVLPQVADHVAFGLVVGAVLTRVRSRRTSRP</sequence>
<gene>
    <name evidence="2" type="ORF">GPZ80_17385</name>
</gene>
<dbReference type="EMBL" id="JABVED010000009">
    <property type="protein sequence ID" value="MBC6448945.1"/>
    <property type="molecule type" value="Genomic_DNA"/>
</dbReference>
<feature type="transmembrane region" description="Helical" evidence="1">
    <location>
        <begin position="69"/>
        <end position="86"/>
    </location>
</feature>
<keyword evidence="3" id="KW-1185">Reference proteome</keyword>
<evidence type="ECO:0000313" key="2">
    <source>
        <dbReference type="EMBL" id="MBC6448945.1"/>
    </source>
</evidence>
<organism evidence="2 3">
    <name type="scientific">Actinokineospora xionganensis</name>
    <dbReference type="NCBI Taxonomy" id="2684470"/>
    <lineage>
        <taxon>Bacteria</taxon>
        <taxon>Bacillati</taxon>
        <taxon>Actinomycetota</taxon>
        <taxon>Actinomycetes</taxon>
        <taxon>Pseudonocardiales</taxon>
        <taxon>Pseudonocardiaceae</taxon>
        <taxon>Actinokineospora</taxon>
    </lineage>
</organism>
<keyword evidence="1" id="KW-0472">Membrane</keyword>
<keyword evidence="1" id="KW-1133">Transmembrane helix</keyword>
<reference evidence="2 3" key="1">
    <citation type="submission" date="2020-06" db="EMBL/GenBank/DDBJ databases">
        <title>Actinokineospora xiongansis sp. nov., isolated from soil of Baiyangdian.</title>
        <authorList>
            <person name="Zhang X."/>
        </authorList>
    </citation>
    <scope>NUCLEOTIDE SEQUENCE [LARGE SCALE GENOMIC DNA]</scope>
    <source>
        <strain evidence="2 3">HBU206404</strain>
    </source>
</reference>
<keyword evidence="1" id="KW-0812">Transmembrane</keyword>
<evidence type="ECO:0000256" key="1">
    <source>
        <dbReference type="SAM" id="Phobius"/>
    </source>
</evidence>
<protein>
    <submittedName>
        <fullName evidence="2">Uncharacterized protein</fullName>
    </submittedName>
</protein>
<feature type="transmembrane region" description="Helical" evidence="1">
    <location>
        <begin position="39"/>
        <end position="62"/>
    </location>
</feature>
<comment type="caution">
    <text evidence="2">The sequence shown here is derived from an EMBL/GenBank/DDBJ whole genome shotgun (WGS) entry which is preliminary data.</text>
</comment>
<proteinExistence type="predicted"/>
<evidence type="ECO:0000313" key="3">
    <source>
        <dbReference type="Proteomes" id="UP000734823"/>
    </source>
</evidence>